<protein>
    <submittedName>
        <fullName evidence="1">Transporter substrate-binding domain-containing protein</fullName>
    </submittedName>
</protein>
<dbReference type="SUPFAM" id="SSF53850">
    <property type="entry name" value="Periplasmic binding protein-like II"/>
    <property type="match status" value="1"/>
</dbReference>
<dbReference type="EMBL" id="JAEDAL010000001">
    <property type="protein sequence ID" value="MBH9551467.1"/>
    <property type="molecule type" value="Genomic_DNA"/>
</dbReference>
<dbReference type="Gene3D" id="3.40.190.10">
    <property type="entry name" value="Periplasmic binding protein-like II"/>
    <property type="match status" value="2"/>
</dbReference>
<dbReference type="RefSeq" id="WP_198099080.1">
    <property type="nucleotide sequence ID" value="NZ_JAEDAL010000001.1"/>
</dbReference>
<name>A0A931IRR2_9BURK</name>
<keyword evidence="2" id="KW-1185">Reference proteome</keyword>
<proteinExistence type="predicted"/>
<evidence type="ECO:0000313" key="2">
    <source>
        <dbReference type="Proteomes" id="UP000620139"/>
    </source>
</evidence>
<organism evidence="1 2">
    <name type="scientific">Inhella gelatinilytica</name>
    <dbReference type="NCBI Taxonomy" id="2795030"/>
    <lineage>
        <taxon>Bacteria</taxon>
        <taxon>Pseudomonadati</taxon>
        <taxon>Pseudomonadota</taxon>
        <taxon>Betaproteobacteria</taxon>
        <taxon>Burkholderiales</taxon>
        <taxon>Sphaerotilaceae</taxon>
        <taxon>Inhella</taxon>
    </lineage>
</organism>
<gene>
    <name evidence="1" type="ORF">I7X43_01285</name>
</gene>
<accession>A0A931IRR2</accession>
<dbReference type="Proteomes" id="UP000620139">
    <property type="component" value="Unassembled WGS sequence"/>
</dbReference>
<sequence>MDRRDVLLAAGAAALPSAPALRVALPATWGPPFVMADGGPGPAGILPDLMHLLGLEMGVPVEWVRLPAMRAVTAMEAGEVDLQCPMHPDWWGSPVSAGRWSAPILTLRDVLVAAPDGPTHWPVKPVPSHPWRVGTVHGYLYPALKSEFVSGRMIRDDAPDQAAVLAKLARSRVPVGVVNEYALHAFNRERARHEGLRLLRVVSEVETRCLLAPQPRHEPRLILEALDRLRQSGRLKAVLDKYRRS</sequence>
<comment type="caution">
    <text evidence="1">The sequence shown here is derived from an EMBL/GenBank/DDBJ whole genome shotgun (WGS) entry which is preliminary data.</text>
</comment>
<reference evidence="1" key="1">
    <citation type="submission" date="2020-12" db="EMBL/GenBank/DDBJ databases">
        <title>The genome sequence of Inhella sp. 4Y17.</title>
        <authorList>
            <person name="Liu Y."/>
        </authorList>
    </citation>
    <scope>NUCLEOTIDE SEQUENCE</scope>
    <source>
        <strain evidence="1">4Y10</strain>
    </source>
</reference>
<evidence type="ECO:0000313" key="1">
    <source>
        <dbReference type="EMBL" id="MBH9551467.1"/>
    </source>
</evidence>
<dbReference type="AlphaFoldDB" id="A0A931IRR2"/>